<dbReference type="Pfam" id="PF00691">
    <property type="entry name" value="OmpA"/>
    <property type="match status" value="1"/>
</dbReference>
<reference evidence="4 5" key="1">
    <citation type="journal article" date="2025" name="Int. J. Syst. Evol. Microbiol.">
        <title>Desulfovibrio falkowii sp. nov., Porphyromonas miyakawae sp. nov., Mediterraneibacter flintii sp. nov. and Owariibacterium komagatae gen. nov., sp. nov., isolated from human faeces.</title>
        <authorList>
            <person name="Hamaguchi T."/>
            <person name="Ohara M."/>
            <person name="Hisatomi A."/>
            <person name="Sekiguchi K."/>
            <person name="Takeda J.I."/>
            <person name="Ueyama J."/>
            <person name="Ito M."/>
            <person name="Nishiwaki H."/>
            <person name="Ogi T."/>
            <person name="Hirayama M."/>
            <person name="Ohkuma M."/>
            <person name="Sakamoto M."/>
            <person name="Ohno K."/>
        </authorList>
    </citation>
    <scope>NUCLEOTIDE SEQUENCE [LARGE SCALE GENOMIC DNA]</scope>
    <source>
        <strain evidence="4 5">13CB11C</strain>
    </source>
</reference>
<evidence type="ECO:0000313" key="4">
    <source>
        <dbReference type="EMBL" id="GAB1252069.1"/>
    </source>
</evidence>
<dbReference type="InterPro" id="IPR006665">
    <property type="entry name" value="OmpA-like"/>
</dbReference>
<gene>
    <name evidence="4" type="ORF">Tsumi_11750</name>
</gene>
<dbReference type="RefSeq" id="WP_411915840.1">
    <property type="nucleotide sequence ID" value="NZ_BAAFSF010000004.1"/>
</dbReference>
<dbReference type="SUPFAM" id="SSF103088">
    <property type="entry name" value="OmpA-like"/>
    <property type="match status" value="1"/>
</dbReference>
<keyword evidence="5" id="KW-1185">Reference proteome</keyword>
<name>A0ABQ0E2V7_9PORP</name>
<protein>
    <submittedName>
        <fullName evidence="4">OmpA family protein</fullName>
    </submittedName>
</protein>
<evidence type="ECO:0000259" key="3">
    <source>
        <dbReference type="PROSITE" id="PS51123"/>
    </source>
</evidence>
<keyword evidence="2" id="KW-0732">Signal</keyword>
<evidence type="ECO:0000256" key="1">
    <source>
        <dbReference type="PROSITE-ProRule" id="PRU00473"/>
    </source>
</evidence>
<dbReference type="CDD" id="cd07185">
    <property type="entry name" value="OmpA_C-like"/>
    <property type="match status" value="1"/>
</dbReference>
<organism evidence="4 5">
    <name type="scientific">Porphyromonas miyakawae</name>
    <dbReference type="NCBI Taxonomy" id="3137470"/>
    <lineage>
        <taxon>Bacteria</taxon>
        <taxon>Pseudomonadati</taxon>
        <taxon>Bacteroidota</taxon>
        <taxon>Bacteroidia</taxon>
        <taxon>Bacteroidales</taxon>
        <taxon>Porphyromonadaceae</taxon>
        <taxon>Porphyromonas</taxon>
    </lineage>
</organism>
<proteinExistence type="predicted"/>
<dbReference type="PROSITE" id="PS51123">
    <property type="entry name" value="OMPA_2"/>
    <property type="match status" value="1"/>
</dbReference>
<feature type="chain" id="PRO_5046259552" evidence="2">
    <location>
        <begin position="23"/>
        <end position="416"/>
    </location>
</feature>
<accession>A0ABQ0E2V7</accession>
<dbReference type="Gene3D" id="3.30.1330.60">
    <property type="entry name" value="OmpA-like domain"/>
    <property type="match status" value="1"/>
</dbReference>
<dbReference type="InterPro" id="IPR036737">
    <property type="entry name" value="OmpA-like_sf"/>
</dbReference>
<dbReference type="PANTHER" id="PTHR30329">
    <property type="entry name" value="STATOR ELEMENT OF FLAGELLAR MOTOR COMPLEX"/>
    <property type="match status" value="1"/>
</dbReference>
<dbReference type="Proteomes" id="UP001628220">
    <property type="component" value="Unassembled WGS sequence"/>
</dbReference>
<dbReference type="InterPro" id="IPR050330">
    <property type="entry name" value="Bact_OuterMem_StrucFunc"/>
</dbReference>
<dbReference type="EMBL" id="BAAFSF010000004">
    <property type="protein sequence ID" value="GAB1252069.1"/>
    <property type="molecule type" value="Genomic_DNA"/>
</dbReference>
<dbReference type="PANTHER" id="PTHR30329:SF21">
    <property type="entry name" value="LIPOPROTEIN YIAD-RELATED"/>
    <property type="match status" value="1"/>
</dbReference>
<keyword evidence="1" id="KW-0472">Membrane</keyword>
<evidence type="ECO:0000256" key="2">
    <source>
        <dbReference type="SAM" id="SignalP"/>
    </source>
</evidence>
<feature type="domain" description="OmpA-like" evidence="3">
    <location>
        <begin position="308"/>
        <end position="416"/>
    </location>
</feature>
<sequence>MKAKVLMLTLMGACALTFGAKAQEEAPASQQLPAHKTVFNKDKAGDHWFMDIQGGAVMMPLSEANNDAKFGDRIGWGMPNLAFGKWISPYYANRVHFYGWGVPGFESVPNTIAKDAALKQYTNYFVAAQYEFMFDVVNYFAVYNPKRVFHFIPFVGVGVGCKLQTSEGKIFDNTDALDEFTKNDFSGAINAGLIFKFRLGRRVDLNLEAQVMAMKNNFAGSTSSTQMDVLGKSVPVSAKASADLLAMLTAGFSFNLGTPEFTEVVPMDWAMVNDLNSQISDLRAQNAELSKRPVSCPECPEAPEAQVVTKTILNNIVYFRIGSAKVDQNQLINIYNTAEYAKNNNEKIYVTGYADEKTGSANWNQRLSELRANAVKDILVKQYGVDESRIVVDSKGCTEQPFERNEWNRVVIMTAE</sequence>
<comment type="caution">
    <text evidence="4">The sequence shown here is derived from an EMBL/GenBank/DDBJ whole genome shotgun (WGS) entry which is preliminary data.</text>
</comment>
<feature type="signal peptide" evidence="2">
    <location>
        <begin position="1"/>
        <end position="22"/>
    </location>
</feature>
<evidence type="ECO:0000313" key="5">
    <source>
        <dbReference type="Proteomes" id="UP001628220"/>
    </source>
</evidence>